<proteinExistence type="predicted"/>
<reference key="1">
    <citation type="submission" date="2007-01" db="EMBL/GenBank/DDBJ databases">
        <title>The Genome Sequence of Puccinia graminis f. sp. tritici Strain CRL 75-36-700-3.</title>
        <authorList>
            <consortium name="The Broad Institute Genome Sequencing Platform"/>
            <person name="Birren B."/>
            <person name="Lander E."/>
            <person name="Galagan J."/>
            <person name="Nusbaum C."/>
            <person name="Devon K."/>
            <person name="Cuomo C."/>
            <person name="Jaffe D."/>
            <person name="Butler J."/>
            <person name="Alvarez P."/>
            <person name="Gnerre S."/>
            <person name="Grabherr M."/>
            <person name="Mauceli E."/>
            <person name="Brockman W."/>
            <person name="Young S."/>
            <person name="LaButti K."/>
            <person name="Sykes S."/>
            <person name="DeCaprio D."/>
            <person name="Crawford M."/>
            <person name="Koehrsen M."/>
            <person name="Engels R."/>
            <person name="Montgomery P."/>
            <person name="Pearson M."/>
            <person name="Howarth C."/>
            <person name="Larson L."/>
            <person name="White J."/>
            <person name="Zeng Q."/>
            <person name="Kodira C."/>
            <person name="Yandava C."/>
            <person name="Alvarado L."/>
            <person name="O'Leary S."/>
            <person name="Szabo L."/>
            <person name="Dean R."/>
            <person name="Schein J."/>
        </authorList>
    </citation>
    <scope>NUCLEOTIDE SEQUENCE</scope>
    <source>
        <strain>CRL 75-36-700-3</strain>
    </source>
</reference>
<dbReference type="HOGENOM" id="CLU_2623166_0_0_1"/>
<dbReference type="Proteomes" id="UP000008783">
    <property type="component" value="Unassembled WGS sequence"/>
</dbReference>
<dbReference type="EMBL" id="DS178282">
    <property type="protein sequence ID" value="EFP82428.1"/>
    <property type="molecule type" value="Genomic_DNA"/>
</dbReference>
<sequence length="78" mass="8593">MCDVRLMEIRARKGPPACSVRKAGNTHVDEREDERLETHGLVVCAVDHLGVTYNSPSNFGLLLLLLLAVSDCCELDPE</sequence>
<dbReference type="KEGG" id="pgr:PGTG_08384"/>
<evidence type="ECO:0000313" key="2">
    <source>
        <dbReference type="Proteomes" id="UP000008783"/>
    </source>
</evidence>
<accession>E3KDJ2</accession>
<dbReference type="InParanoid" id="E3KDJ2"/>
<dbReference type="RefSeq" id="XP_003326847.1">
    <property type="nucleotide sequence ID" value="XM_003326799.1"/>
</dbReference>
<dbReference type="GeneID" id="10529807"/>
<organism evidence="1 2">
    <name type="scientific">Puccinia graminis f. sp. tritici (strain CRL 75-36-700-3 / race SCCL)</name>
    <name type="common">Black stem rust fungus</name>
    <dbReference type="NCBI Taxonomy" id="418459"/>
    <lineage>
        <taxon>Eukaryota</taxon>
        <taxon>Fungi</taxon>
        <taxon>Dikarya</taxon>
        <taxon>Basidiomycota</taxon>
        <taxon>Pucciniomycotina</taxon>
        <taxon>Pucciniomycetes</taxon>
        <taxon>Pucciniales</taxon>
        <taxon>Pucciniaceae</taxon>
        <taxon>Puccinia</taxon>
    </lineage>
</organism>
<evidence type="ECO:0000313" key="1">
    <source>
        <dbReference type="EMBL" id="EFP82428.1"/>
    </source>
</evidence>
<reference evidence="2" key="2">
    <citation type="journal article" date="2011" name="Proc. Natl. Acad. Sci. U.S.A.">
        <title>Obligate biotrophy features unraveled by the genomic analysis of rust fungi.</title>
        <authorList>
            <person name="Duplessis S."/>
            <person name="Cuomo C.A."/>
            <person name="Lin Y.-C."/>
            <person name="Aerts A."/>
            <person name="Tisserant E."/>
            <person name="Veneault-Fourrey C."/>
            <person name="Joly D.L."/>
            <person name="Hacquard S."/>
            <person name="Amselem J."/>
            <person name="Cantarel B.L."/>
            <person name="Chiu R."/>
            <person name="Coutinho P.M."/>
            <person name="Feau N."/>
            <person name="Field M."/>
            <person name="Frey P."/>
            <person name="Gelhaye E."/>
            <person name="Goldberg J."/>
            <person name="Grabherr M.G."/>
            <person name="Kodira C.D."/>
            <person name="Kohler A."/>
            <person name="Kuees U."/>
            <person name="Lindquist E.A."/>
            <person name="Lucas S.M."/>
            <person name="Mago R."/>
            <person name="Mauceli E."/>
            <person name="Morin E."/>
            <person name="Murat C."/>
            <person name="Pangilinan J.L."/>
            <person name="Park R."/>
            <person name="Pearson M."/>
            <person name="Quesneville H."/>
            <person name="Rouhier N."/>
            <person name="Sakthikumar S."/>
            <person name="Salamov A.A."/>
            <person name="Schmutz J."/>
            <person name="Selles B."/>
            <person name="Shapiro H."/>
            <person name="Tanguay P."/>
            <person name="Tuskan G.A."/>
            <person name="Henrissat B."/>
            <person name="Van de Peer Y."/>
            <person name="Rouze P."/>
            <person name="Ellis J.G."/>
            <person name="Dodds P.N."/>
            <person name="Schein J.E."/>
            <person name="Zhong S."/>
            <person name="Hamelin R.C."/>
            <person name="Grigoriev I.V."/>
            <person name="Szabo L.J."/>
            <person name="Martin F."/>
        </authorList>
    </citation>
    <scope>NUCLEOTIDE SEQUENCE [LARGE SCALE GENOMIC DNA]</scope>
    <source>
        <strain evidence="2">CRL 75-36-700-3 / race SCCL</strain>
    </source>
</reference>
<dbReference type="VEuPathDB" id="FungiDB:PGTG_08384"/>
<keyword evidence="2" id="KW-1185">Reference proteome</keyword>
<gene>
    <name evidence="1" type="ORF">PGTG_08384</name>
</gene>
<dbReference type="AlphaFoldDB" id="E3KDJ2"/>
<protein>
    <submittedName>
        <fullName evidence="1">Uncharacterized protein</fullName>
    </submittedName>
</protein>
<name>E3KDJ2_PUCGT</name>